<evidence type="ECO:0000313" key="1">
    <source>
        <dbReference type="EMBL" id="AFG36217.1"/>
    </source>
</evidence>
<dbReference type="KEGG" id="sfc:Spiaf_0108"/>
<dbReference type="HOGENOM" id="CLU_1642660_0_0_12"/>
<dbReference type="RefSeq" id="WP_014454215.1">
    <property type="nucleotide sequence ID" value="NC_017098.1"/>
</dbReference>
<dbReference type="PATRIC" id="fig|889378.3.peg.111"/>
<name>H9UFC4_SPIAZ</name>
<keyword evidence="2" id="KW-1185">Reference proteome</keyword>
<dbReference type="AlphaFoldDB" id="H9UFC4"/>
<protein>
    <submittedName>
        <fullName evidence="1">Uncharacterized protein</fullName>
    </submittedName>
</protein>
<sequence>MKYHDKIDSIITVAVEQKRITNDQQEKLAFAKSIFADLLTKTDKWSVKEIRAKGEKGKIGWTEVTPEMLTGLIALRETLEANPQLRKTRRRRTRNVVELMQKHRAELDLLYESLLSDTPARLKTASGTVEAKVELRIIYTQEGKQRIRTLPAAFSSVKVIK</sequence>
<dbReference type="STRING" id="889378.Spiaf_0108"/>
<proteinExistence type="predicted"/>
<dbReference type="Proteomes" id="UP000007383">
    <property type="component" value="Chromosome"/>
</dbReference>
<organism evidence="1 2">
    <name type="scientific">Spirochaeta africana (strain ATCC 700263 / DSM 8902 / Z-7692)</name>
    <dbReference type="NCBI Taxonomy" id="889378"/>
    <lineage>
        <taxon>Bacteria</taxon>
        <taxon>Pseudomonadati</taxon>
        <taxon>Spirochaetota</taxon>
        <taxon>Spirochaetia</taxon>
        <taxon>Spirochaetales</taxon>
        <taxon>Spirochaetaceae</taxon>
        <taxon>Spirochaeta</taxon>
    </lineage>
</organism>
<reference evidence="2" key="1">
    <citation type="journal article" date="2013" name="Stand. Genomic Sci.">
        <title>Complete genome sequence of the halophilic bacterium Spirochaeta africana type strain (Z-7692(T)) from the alkaline Lake Magadi in the East African Rift.</title>
        <authorList>
            <person name="Liolos K."/>
            <person name="Abt B."/>
            <person name="Scheuner C."/>
            <person name="Teshima H."/>
            <person name="Held B."/>
            <person name="Lapidus A."/>
            <person name="Nolan M."/>
            <person name="Lucas S."/>
            <person name="Deshpande S."/>
            <person name="Cheng J.F."/>
            <person name="Tapia R."/>
            <person name="Goodwin L.A."/>
            <person name="Pitluck S."/>
            <person name="Pagani I."/>
            <person name="Ivanova N."/>
            <person name="Mavromatis K."/>
            <person name="Mikhailova N."/>
            <person name="Huntemann M."/>
            <person name="Pati A."/>
            <person name="Chen A."/>
            <person name="Palaniappan K."/>
            <person name="Land M."/>
            <person name="Rohde M."/>
            <person name="Tindall B.J."/>
            <person name="Detter J.C."/>
            <person name="Goker M."/>
            <person name="Bristow J."/>
            <person name="Eisen J.A."/>
            <person name="Markowitz V."/>
            <person name="Hugenholtz P."/>
            <person name="Woyke T."/>
            <person name="Klenk H.P."/>
            <person name="Kyrpides N.C."/>
        </authorList>
    </citation>
    <scope>NUCLEOTIDE SEQUENCE</scope>
    <source>
        <strain evidence="2">ATCC 700263 / DSM 8902 / Z-7692</strain>
    </source>
</reference>
<gene>
    <name evidence="1" type="ordered locus">Spiaf_0108</name>
</gene>
<accession>H9UFC4</accession>
<dbReference type="EMBL" id="CP003282">
    <property type="protein sequence ID" value="AFG36217.1"/>
    <property type="molecule type" value="Genomic_DNA"/>
</dbReference>
<evidence type="ECO:0000313" key="2">
    <source>
        <dbReference type="Proteomes" id="UP000007383"/>
    </source>
</evidence>